<dbReference type="InterPro" id="IPR012869">
    <property type="entry name" value="RHH_5"/>
</dbReference>
<dbReference type="EMBL" id="CACRTU010000024">
    <property type="protein sequence ID" value="VYU50849.1"/>
    <property type="molecule type" value="Genomic_DNA"/>
</dbReference>
<dbReference type="InterPro" id="IPR013321">
    <property type="entry name" value="Arc_rbn_hlx_hlx"/>
</dbReference>
<feature type="domain" description="CopG-like ribbon-helix-helix" evidence="1">
    <location>
        <begin position="8"/>
        <end position="49"/>
    </location>
</feature>
<gene>
    <name evidence="2" type="ORF">CBLFYP62_02559</name>
</gene>
<evidence type="ECO:0000313" key="2">
    <source>
        <dbReference type="EMBL" id="VYU50849.1"/>
    </source>
</evidence>
<dbReference type="GO" id="GO:0006355">
    <property type="term" value="P:regulation of DNA-templated transcription"/>
    <property type="evidence" value="ECO:0007669"/>
    <property type="project" value="InterPro"/>
</dbReference>
<dbReference type="Pfam" id="PF07878">
    <property type="entry name" value="RHH_5"/>
    <property type="match status" value="1"/>
</dbReference>
<protein>
    <recommendedName>
        <fullName evidence="1">CopG-like ribbon-helix-helix domain-containing protein</fullName>
    </recommendedName>
</protein>
<evidence type="ECO:0000259" key="1">
    <source>
        <dbReference type="Pfam" id="PF07878"/>
    </source>
</evidence>
<organism evidence="2">
    <name type="scientific">Clostridium butyricum</name>
    <dbReference type="NCBI Taxonomy" id="1492"/>
    <lineage>
        <taxon>Bacteria</taxon>
        <taxon>Bacillati</taxon>
        <taxon>Bacillota</taxon>
        <taxon>Clostridia</taxon>
        <taxon>Eubacteriales</taxon>
        <taxon>Clostridiaceae</taxon>
        <taxon>Clostridium</taxon>
    </lineage>
</organism>
<dbReference type="SUPFAM" id="SSF47598">
    <property type="entry name" value="Ribbon-helix-helix"/>
    <property type="match status" value="1"/>
</dbReference>
<dbReference type="AlphaFoldDB" id="A0A6N3FGC4"/>
<accession>A0A6N3FGC4</accession>
<dbReference type="Gene3D" id="1.10.1220.10">
    <property type="entry name" value="Met repressor-like"/>
    <property type="match status" value="1"/>
</dbReference>
<dbReference type="RefSeq" id="WP_156736954.1">
    <property type="nucleotide sequence ID" value="NZ_CACRTU010000024.1"/>
</dbReference>
<reference evidence="2" key="1">
    <citation type="submission" date="2019-11" db="EMBL/GenBank/DDBJ databases">
        <authorList>
            <person name="Feng L."/>
        </authorList>
    </citation>
    <scope>NUCLEOTIDE SEQUENCE</scope>
    <source>
        <strain evidence="2">CButyricumLFYP62</strain>
    </source>
</reference>
<name>A0A6N3FGC4_CLOBU</name>
<sequence>MAIGKDKVRIALTLNKDIKDKLDKLAEQDNRTTSNLINTIILKYLNEAEE</sequence>
<proteinExistence type="predicted"/>
<dbReference type="InterPro" id="IPR010985">
    <property type="entry name" value="Ribbon_hlx_hlx"/>
</dbReference>